<gene>
    <name evidence="1" type="ORF">GMST_19960</name>
</gene>
<keyword evidence="2" id="KW-1185">Reference proteome</keyword>
<organism evidence="1 2">
    <name type="scientific">Geomonas silvestris</name>
    <dbReference type="NCBI Taxonomy" id="2740184"/>
    <lineage>
        <taxon>Bacteria</taxon>
        <taxon>Pseudomonadati</taxon>
        <taxon>Thermodesulfobacteriota</taxon>
        <taxon>Desulfuromonadia</taxon>
        <taxon>Geobacterales</taxon>
        <taxon>Geobacteraceae</taxon>
        <taxon>Geomonas</taxon>
    </lineage>
</organism>
<dbReference type="Pfam" id="PF13489">
    <property type="entry name" value="Methyltransf_23"/>
    <property type="match status" value="1"/>
</dbReference>
<proteinExistence type="predicted"/>
<reference evidence="2" key="1">
    <citation type="submission" date="2020-06" db="EMBL/GenBank/DDBJ databases">
        <title>Draft genomic sequence of Geomonas sp. Red330.</title>
        <authorList>
            <person name="Itoh H."/>
            <person name="Zhenxing X."/>
            <person name="Ushijima N."/>
            <person name="Masuda Y."/>
            <person name="Shiratori Y."/>
            <person name="Senoo K."/>
        </authorList>
    </citation>
    <scope>NUCLEOTIDE SEQUENCE [LARGE SCALE GENOMIC DNA]</scope>
    <source>
        <strain evidence="2">Red330</strain>
    </source>
</reference>
<protein>
    <submittedName>
        <fullName evidence="1">SAM-dependent methyltransferase</fullName>
    </submittedName>
</protein>
<name>A0A6V8MI36_9BACT</name>
<dbReference type="AlphaFoldDB" id="A0A6V8MI36"/>
<dbReference type="GO" id="GO:0032259">
    <property type="term" value="P:methylation"/>
    <property type="evidence" value="ECO:0007669"/>
    <property type="project" value="UniProtKB-KW"/>
</dbReference>
<sequence>MYQDKQESYFSNCRDEMLVLIPALGNYRILEIGAGSGETLVKAKETGLGCYVVGVDLVKTENGSQSHPAIDRFLIGDIETLDGALEENFYDIILCGDVLEHLVDPWHCLAKLKLLLREGGLVIASIPNVRYWKVSMGLLFGGRWQYGDGGILDASHLRYFVRSTVEDLFQGAGFQIRHLGQTGPQRKWGLAAWGVNALTLGYFSDLLTVQYLVVAAKGTGGAPG</sequence>
<dbReference type="CDD" id="cd02440">
    <property type="entry name" value="AdoMet_MTases"/>
    <property type="match status" value="1"/>
</dbReference>
<evidence type="ECO:0000313" key="2">
    <source>
        <dbReference type="Proteomes" id="UP000556026"/>
    </source>
</evidence>
<dbReference type="SUPFAM" id="SSF53335">
    <property type="entry name" value="S-adenosyl-L-methionine-dependent methyltransferases"/>
    <property type="match status" value="1"/>
</dbReference>
<accession>A0A6V8MI36</accession>
<dbReference type="Proteomes" id="UP000556026">
    <property type="component" value="Unassembled WGS sequence"/>
</dbReference>
<comment type="caution">
    <text evidence="1">The sequence shown here is derived from an EMBL/GenBank/DDBJ whole genome shotgun (WGS) entry which is preliminary data.</text>
</comment>
<dbReference type="EMBL" id="BLXX01000005">
    <property type="protein sequence ID" value="GFO59671.1"/>
    <property type="molecule type" value="Genomic_DNA"/>
</dbReference>
<dbReference type="Gene3D" id="3.40.50.150">
    <property type="entry name" value="Vaccinia Virus protein VP39"/>
    <property type="match status" value="1"/>
</dbReference>
<evidence type="ECO:0000313" key="1">
    <source>
        <dbReference type="EMBL" id="GFO59671.1"/>
    </source>
</evidence>
<keyword evidence="1" id="KW-0489">Methyltransferase</keyword>
<dbReference type="RefSeq" id="WP_183354505.1">
    <property type="nucleotide sequence ID" value="NZ_BLXX01000005.1"/>
</dbReference>
<dbReference type="InterPro" id="IPR029063">
    <property type="entry name" value="SAM-dependent_MTases_sf"/>
</dbReference>
<dbReference type="GO" id="GO:0008168">
    <property type="term" value="F:methyltransferase activity"/>
    <property type="evidence" value="ECO:0007669"/>
    <property type="project" value="UniProtKB-KW"/>
</dbReference>
<keyword evidence="1" id="KW-0808">Transferase</keyword>